<dbReference type="PANTHER" id="PTHR40469:SF2">
    <property type="entry name" value="GALACTOSE-BINDING DOMAIN-LIKE SUPERFAMILY PROTEIN"/>
    <property type="match status" value="1"/>
</dbReference>
<keyword evidence="1" id="KW-0732">Signal</keyword>
<dbReference type="Gene3D" id="3.40.50.880">
    <property type="match status" value="1"/>
</dbReference>
<dbReference type="RefSeq" id="WP_254090045.1">
    <property type="nucleotide sequence ID" value="NZ_JAHESC010000011.1"/>
</dbReference>
<name>A0AAP2D7D5_9BACT</name>
<dbReference type="PANTHER" id="PTHR40469">
    <property type="entry name" value="SECRETED GLYCOSYL HYDROLASE"/>
    <property type="match status" value="1"/>
</dbReference>
<sequence>MKQTSFYLFLLLAITCLTARAQDPPAFRALVLTERGGIHEPYVVAGLSWLDSLAAVHHFTFDVINNTDKINDTYLAQYQVFIQLNYPPYTWTETAAAAFEKYISEGKGGGWVGFHHATLLGEFDGYPLWNWFSGFMGGIRWKNYVARLVSGRVMVEDKKHPAMHGVPAMFVVDKEEWYTYDKNPRPNVHVLASVDESTYHPKTDTTMGDHPVIWTNPAMKARNIYILMGHHPSLFQNPAYNVLVRNAILWAAGKKTRK</sequence>
<protein>
    <submittedName>
        <fullName evidence="3">ThuA domain-containing protein</fullName>
    </submittedName>
</protein>
<accession>A0AAP2D7D5</accession>
<keyword evidence="4" id="KW-1185">Reference proteome</keyword>
<evidence type="ECO:0000313" key="3">
    <source>
        <dbReference type="EMBL" id="MBT1686808.1"/>
    </source>
</evidence>
<gene>
    <name evidence="3" type="ORF">KK078_09580</name>
</gene>
<dbReference type="EMBL" id="JAHESC010000011">
    <property type="protein sequence ID" value="MBT1686808.1"/>
    <property type="molecule type" value="Genomic_DNA"/>
</dbReference>
<comment type="caution">
    <text evidence="3">The sequence shown here is derived from an EMBL/GenBank/DDBJ whole genome shotgun (WGS) entry which is preliminary data.</text>
</comment>
<dbReference type="AlphaFoldDB" id="A0AAP2D7D5"/>
<dbReference type="InterPro" id="IPR029010">
    <property type="entry name" value="ThuA-like"/>
</dbReference>
<reference evidence="3 4" key="1">
    <citation type="submission" date="2021-05" db="EMBL/GenBank/DDBJ databases">
        <title>A Polyphasic approach of four new species of the genus Ohtaekwangia: Ohtaekwangia histidinii sp. nov., Ohtaekwangia cretensis sp. nov., Ohtaekwangia indiensis sp. nov., Ohtaekwangia reichenbachii sp. nov. from diverse environment.</title>
        <authorList>
            <person name="Octaviana S."/>
        </authorList>
    </citation>
    <scope>NUCLEOTIDE SEQUENCE [LARGE SCALE GENOMIC DNA]</scope>
    <source>
        <strain evidence="3 4">PWU37</strain>
    </source>
</reference>
<dbReference type="Pfam" id="PF06283">
    <property type="entry name" value="ThuA"/>
    <property type="match status" value="1"/>
</dbReference>
<evidence type="ECO:0000256" key="1">
    <source>
        <dbReference type="SAM" id="SignalP"/>
    </source>
</evidence>
<dbReference type="InterPro" id="IPR029062">
    <property type="entry name" value="Class_I_gatase-like"/>
</dbReference>
<organism evidence="3 4">
    <name type="scientific">Dawidia soli</name>
    <dbReference type="NCBI Taxonomy" id="2782352"/>
    <lineage>
        <taxon>Bacteria</taxon>
        <taxon>Pseudomonadati</taxon>
        <taxon>Bacteroidota</taxon>
        <taxon>Cytophagia</taxon>
        <taxon>Cytophagales</taxon>
        <taxon>Chryseotaleaceae</taxon>
        <taxon>Dawidia</taxon>
    </lineage>
</organism>
<feature type="chain" id="PRO_5043020979" evidence="1">
    <location>
        <begin position="22"/>
        <end position="258"/>
    </location>
</feature>
<dbReference type="Proteomes" id="UP001319180">
    <property type="component" value="Unassembled WGS sequence"/>
</dbReference>
<evidence type="ECO:0000259" key="2">
    <source>
        <dbReference type="Pfam" id="PF06283"/>
    </source>
</evidence>
<dbReference type="SUPFAM" id="SSF52317">
    <property type="entry name" value="Class I glutamine amidotransferase-like"/>
    <property type="match status" value="1"/>
</dbReference>
<proteinExistence type="predicted"/>
<feature type="domain" description="ThuA-like" evidence="2">
    <location>
        <begin position="28"/>
        <end position="251"/>
    </location>
</feature>
<evidence type="ECO:0000313" key="4">
    <source>
        <dbReference type="Proteomes" id="UP001319180"/>
    </source>
</evidence>
<feature type="signal peptide" evidence="1">
    <location>
        <begin position="1"/>
        <end position="21"/>
    </location>
</feature>